<sequence length="352" mass="38936">MAPKKATSSRHGSGSDRNKKKPDTLAGRKAVEGGKKLGHSTVKGGNNAVKDPAEVDTGEKEQSMDPEAVDAGAGIDPEALPPRPISQWFTQAALQHTGALEFDGAQLPTSTTGIHPIWQYEQFTRFTPRDLLDYCCASLGLLAPALVPRPDDDGDGDDGTHVVIQLATDRAEALAARTTAWFEELVQKVRLNWQFHPLNFQKVGWATTPPKINALNSMASTIRVNGDPGRITVFHDDFQWIPRHPHDDPSTSVKFRLLFYPAVHLACELVWHVFCHKWRLDHPHDPEPRDRSKVQYQSRSMEDTPPISPCTIPEPPRTPPAARPPCGAPAFTESSVDRPKGPEPPKRSEVRY</sequence>
<dbReference type="EMBL" id="JBHFEH010000216">
    <property type="protein sequence ID" value="KAL2044087.1"/>
    <property type="molecule type" value="Genomic_DNA"/>
</dbReference>
<feature type="compositionally biased region" description="Basic and acidic residues" evidence="1">
    <location>
        <begin position="335"/>
        <end position="352"/>
    </location>
</feature>
<proteinExistence type="predicted"/>
<name>A0ABR4AHK3_9LECA</name>
<reference evidence="2 3" key="1">
    <citation type="submission" date="2024-09" db="EMBL/GenBank/DDBJ databases">
        <title>Rethinking Asexuality: The Enigmatic Case of Functional Sexual Genes in Lepraria (Stereocaulaceae).</title>
        <authorList>
            <person name="Doellman M."/>
            <person name="Sun Y."/>
            <person name="Barcenas-Pena A."/>
            <person name="Lumbsch H.T."/>
            <person name="Grewe F."/>
        </authorList>
    </citation>
    <scope>NUCLEOTIDE SEQUENCE [LARGE SCALE GENOMIC DNA]</scope>
    <source>
        <strain evidence="2 3">Grewe 0041</strain>
    </source>
</reference>
<feature type="compositionally biased region" description="Basic and acidic residues" evidence="1">
    <location>
        <begin position="51"/>
        <end position="63"/>
    </location>
</feature>
<evidence type="ECO:0000256" key="1">
    <source>
        <dbReference type="SAM" id="MobiDB-lite"/>
    </source>
</evidence>
<feature type="region of interest" description="Disordered" evidence="1">
    <location>
        <begin position="284"/>
        <end position="352"/>
    </location>
</feature>
<evidence type="ECO:0000313" key="2">
    <source>
        <dbReference type="EMBL" id="KAL2044087.1"/>
    </source>
</evidence>
<feature type="compositionally biased region" description="Basic and acidic residues" evidence="1">
    <location>
        <begin position="13"/>
        <end position="23"/>
    </location>
</feature>
<feature type="region of interest" description="Disordered" evidence="1">
    <location>
        <begin position="1"/>
        <end position="80"/>
    </location>
</feature>
<gene>
    <name evidence="2" type="ORF">ABVK25_012480</name>
</gene>
<organism evidence="2 3">
    <name type="scientific">Lepraria finkii</name>
    <dbReference type="NCBI Taxonomy" id="1340010"/>
    <lineage>
        <taxon>Eukaryota</taxon>
        <taxon>Fungi</taxon>
        <taxon>Dikarya</taxon>
        <taxon>Ascomycota</taxon>
        <taxon>Pezizomycotina</taxon>
        <taxon>Lecanoromycetes</taxon>
        <taxon>OSLEUM clade</taxon>
        <taxon>Lecanoromycetidae</taxon>
        <taxon>Lecanorales</taxon>
        <taxon>Lecanorineae</taxon>
        <taxon>Stereocaulaceae</taxon>
        <taxon>Lepraria</taxon>
    </lineage>
</organism>
<feature type="compositionally biased region" description="Pro residues" evidence="1">
    <location>
        <begin position="306"/>
        <end position="327"/>
    </location>
</feature>
<keyword evidence="3" id="KW-1185">Reference proteome</keyword>
<dbReference type="Proteomes" id="UP001590951">
    <property type="component" value="Unassembled WGS sequence"/>
</dbReference>
<comment type="caution">
    <text evidence="2">The sequence shown here is derived from an EMBL/GenBank/DDBJ whole genome shotgun (WGS) entry which is preliminary data.</text>
</comment>
<accession>A0ABR4AHK3</accession>
<protein>
    <submittedName>
        <fullName evidence="2">Uncharacterized protein</fullName>
    </submittedName>
</protein>
<evidence type="ECO:0000313" key="3">
    <source>
        <dbReference type="Proteomes" id="UP001590951"/>
    </source>
</evidence>
<feature type="compositionally biased region" description="Basic and acidic residues" evidence="1">
    <location>
        <begin position="284"/>
        <end position="293"/>
    </location>
</feature>